<dbReference type="GO" id="GO:0033013">
    <property type="term" value="P:tetrapyrrole metabolic process"/>
    <property type="evidence" value="ECO:0007669"/>
    <property type="project" value="UniProtKB-ARBA"/>
</dbReference>
<dbReference type="PANTHER" id="PTHR10057:SF0">
    <property type="entry name" value="TRANSLOCATOR PROTEIN"/>
    <property type="match status" value="1"/>
</dbReference>
<keyword evidence="5 6" id="KW-0472">Membrane</keyword>
<comment type="similarity">
    <text evidence="2">Belongs to the TspO/BZRP family.</text>
</comment>
<dbReference type="PIRSF" id="PIRSF005859">
    <property type="entry name" value="PBR"/>
    <property type="match status" value="1"/>
</dbReference>
<name>A0A354M592_9BACT</name>
<dbReference type="FunFam" id="1.20.1260.100:FF:000001">
    <property type="entry name" value="translocator protein 2"/>
    <property type="match status" value="1"/>
</dbReference>
<dbReference type="InterPro" id="IPR004307">
    <property type="entry name" value="TspO_MBR"/>
</dbReference>
<feature type="transmembrane region" description="Helical" evidence="6">
    <location>
        <begin position="46"/>
        <end position="65"/>
    </location>
</feature>
<proteinExistence type="inferred from homology"/>
<dbReference type="Gene3D" id="1.20.1260.100">
    <property type="entry name" value="TspO/MBR protein"/>
    <property type="match status" value="1"/>
</dbReference>
<feature type="transmembrane region" description="Helical" evidence="6">
    <location>
        <begin position="77"/>
        <end position="96"/>
    </location>
</feature>
<dbReference type="CDD" id="cd15904">
    <property type="entry name" value="TSPO_MBR"/>
    <property type="match status" value="1"/>
</dbReference>
<dbReference type="GO" id="GO:0016020">
    <property type="term" value="C:membrane"/>
    <property type="evidence" value="ECO:0007669"/>
    <property type="project" value="UniProtKB-SubCell"/>
</dbReference>
<dbReference type="PANTHER" id="PTHR10057">
    <property type="entry name" value="PERIPHERAL-TYPE BENZODIAZEPINE RECEPTOR"/>
    <property type="match status" value="1"/>
</dbReference>
<evidence type="ECO:0000313" key="7">
    <source>
        <dbReference type="EMBL" id="HBJ09681.1"/>
    </source>
</evidence>
<feature type="transmembrane region" description="Helical" evidence="6">
    <location>
        <begin position="102"/>
        <end position="120"/>
    </location>
</feature>
<dbReference type="InterPro" id="IPR038330">
    <property type="entry name" value="TspO/MBR-related_sf"/>
</dbReference>
<evidence type="ECO:0000256" key="5">
    <source>
        <dbReference type="ARBA" id="ARBA00023136"/>
    </source>
</evidence>
<evidence type="ECO:0000256" key="6">
    <source>
        <dbReference type="SAM" id="Phobius"/>
    </source>
</evidence>
<dbReference type="AlphaFoldDB" id="A0A354M592"/>
<reference evidence="7 8" key="1">
    <citation type="journal article" date="2018" name="Nat. Biotechnol.">
        <title>A standardized bacterial taxonomy based on genome phylogeny substantially revises the tree of life.</title>
        <authorList>
            <person name="Parks D.H."/>
            <person name="Chuvochina M."/>
            <person name="Waite D.W."/>
            <person name="Rinke C."/>
            <person name="Skarshewski A."/>
            <person name="Chaumeil P.A."/>
            <person name="Hugenholtz P."/>
        </authorList>
    </citation>
    <scope>NUCLEOTIDE SEQUENCE [LARGE SCALE GENOMIC DNA]</scope>
    <source>
        <strain evidence="7">UBA11482</strain>
    </source>
</reference>
<evidence type="ECO:0000256" key="3">
    <source>
        <dbReference type="ARBA" id="ARBA00022692"/>
    </source>
</evidence>
<comment type="caution">
    <text evidence="7">The sequence shown here is derived from an EMBL/GenBank/DDBJ whole genome shotgun (WGS) entry which is preliminary data.</text>
</comment>
<evidence type="ECO:0000256" key="4">
    <source>
        <dbReference type="ARBA" id="ARBA00022989"/>
    </source>
</evidence>
<evidence type="ECO:0000256" key="1">
    <source>
        <dbReference type="ARBA" id="ARBA00004141"/>
    </source>
</evidence>
<dbReference type="Proteomes" id="UP000262954">
    <property type="component" value="Unassembled WGS sequence"/>
</dbReference>
<accession>A0A354M592</accession>
<feature type="transmembrane region" description="Helical" evidence="6">
    <location>
        <begin position="132"/>
        <end position="152"/>
    </location>
</feature>
<organism evidence="7 8">
    <name type="scientific">Coprobacter fastidiosus</name>
    <dbReference type="NCBI Taxonomy" id="1099853"/>
    <lineage>
        <taxon>Bacteria</taxon>
        <taxon>Pseudomonadati</taxon>
        <taxon>Bacteroidota</taxon>
        <taxon>Bacteroidia</taxon>
        <taxon>Bacteroidales</taxon>
        <taxon>Barnesiellaceae</taxon>
        <taxon>Coprobacter</taxon>
    </lineage>
</organism>
<comment type="subcellular location">
    <subcellularLocation>
        <location evidence="1">Membrane</location>
        <topology evidence="1">Multi-pass membrane protein</topology>
    </subcellularLocation>
</comment>
<keyword evidence="4 6" id="KW-1133">Transmembrane helix</keyword>
<evidence type="ECO:0000256" key="2">
    <source>
        <dbReference type="ARBA" id="ARBA00007524"/>
    </source>
</evidence>
<evidence type="ECO:0000313" key="8">
    <source>
        <dbReference type="Proteomes" id="UP000262954"/>
    </source>
</evidence>
<protein>
    <submittedName>
        <fullName evidence="7">Tryptophan-rich sensory protein</fullName>
    </submittedName>
</protein>
<gene>
    <name evidence="7" type="ORF">DDY73_11855</name>
</gene>
<keyword evidence="3 6" id="KW-0812">Transmembrane</keyword>
<dbReference type="Pfam" id="PF03073">
    <property type="entry name" value="TspO_MBR"/>
    <property type="match status" value="1"/>
</dbReference>
<sequence length="154" mass="18009">MKKAYKFIIPILCCFLIGFIAGQIQESSILNWYPYLNKPSLTPPNMVFPIAWAILYLCMGISLGLILNSSHYGRKSLIWLFILQLIFNFTWSIFFFYMQNPLLGFINIILLEFLIIVYSVKSYGINKISSILFIPYILWVTYATYLNLYILICN</sequence>
<dbReference type="EMBL" id="DNWC01000154">
    <property type="protein sequence ID" value="HBJ09681.1"/>
    <property type="molecule type" value="Genomic_DNA"/>
</dbReference>